<feature type="domain" description="THIF-type NAD/FAD binding fold" evidence="7">
    <location>
        <begin position="16"/>
        <end position="313"/>
    </location>
</feature>
<dbReference type="Gene3D" id="3.40.50.720">
    <property type="entry name" value="NAD(P)-binding Rossmann-like Domain"/>
    <property type="match status" value="1"/>
</dbReference>
<dbReference type="InterPro" id="IPR000594">
    <property type="entry name" value="ThiF_NAD_FAD-bd"/>
</dbReference>
<dbReference type="EMBL" id="ABEU02000021">
    <property type="protein sequence ID" value="PNR31677.1"/>
    <property type="molecule type" value="Genomic_DNA"/>
</dbReference>
<reference evidence="8 10" key="1">
    <citation type="journal article" date="2008" name="Science">
        <title>The Physcomitrella genome reveals evolutionary insights into the conquest of land by plants.</title>
        <authorList>
            <person name="Rensing S."/>
            <person name="Lang D."/>
            <person name="Zimmer A."/>
            <person name="Terry A."/>
            <person name="Salamov A."/>
            <person name="Shapiro H."/>
            <person name="Nishiyama T."/>
            <person name="Perroud P.-F."/>
            <person name="Lindquist E."/>
            <person name="Kamisugi Y."/>
            <person name="Tanahashi T."/>
            <person name="Sakakibara K."/>
            <person name="Fujita T."/>
            <person name="Oishi K."/>
            <person name="Shin-I T."/>
            <person name="Kuroki Y."/>
            <person name="Toyoda A."/>
            <person name="Suzuki Y."/>
            <person name="Hashimoto A."/>
            <person name="Yamaguchi K."/>
            <person name="Sugano A."/>
            <person name="Kohara Y."/>
            <person name="Fujiyama A."/>
            <person name="Anterola A."/>
            <person name="Aoki S."/>
            <person name="Ashton N."/>
            <person name="Barbazuk W.B."/>
            <person name="Barker E."/>
            <person name="Bennetzen J."/>
            <person name="Bezanilla M."/>
            <person name="Blankenship R."/>
            <person name="Cho S.H."/>
            <person name="Dutcher S."/>
            <person name="Estelle M."/>
            <person name="Fawcett J.A."/>
            <person name="Gundlach H."/>
            <person name="Hanada K."/>
            <person name="Heyl A."/>
            <person name="Hicks K.A."/>
            <person name="Hugh J."/>
            <person name="Lohr M."/>
            <person name="Mayer K."/>
            <person name="Melkozernov A."/>
            <person name="Murata T."/>
            <person name="Nelson D."/>
            <person name="Pils B."/>
            <person name="Prigge M."/>
            <person name="Reiss B."/>
            <person name="Renner T."/>
            <person name="Rombauts S."/>
            <person name="Rushton P."/>
            <person name="Sanderfoot A."/>
            <person name="Schween G."/>
            <person name="Shiu S.-H."/>
            <person name="Stueber K."/>
            <person name="Theodoulou F.L."/>
            <person name="Tu H."/>
            <person name="Van de Peer Y."/>
            <person name="Verrier P.J."/>
            <person name="Waters E."/>
            <person name="Wood A."/>
            <person name="Yang L."/>
            <person name="Cove D."/>
            <person name="Cuming A."/>
            <person name="Hasebe M."/>
            <person name="Lucas S."/>
            <person name="Mishler D.B."/>
            <person name="Reski R."/>
            <person name="Grigoriev I."/>
            <person name="Quatrano R.S."/>
            <person name="Boore J.L."/>
        </authorList>
    </citation>
    <scope>NUCLEOTIDE SEQUENCE [LARGE SCALE GENOMIC DNA]</scope>
    <source>
        <strain evidence="9 10">cv. Gransden 2004</strain>
    </source>
</reference>
<evidence type="ECO:0000256" key="5">
    <source>
        <dbReference type="ARBA" id="ARBA00023242"/>
    </source>
</evidence>
<dbReference type="PANTHER" id="PTHR10953">
    <property type="entry name" value="UBIQUITIN-ACTIVATING ENZYME E1"/>
    <property type="match status" value="1"/>
</dbReference>
<organism evidence="8">
    <name type="scientific">Physcomitrium patens</name>
    <name type="common">Spreading-leaved earth moss</name>
    <name type="synonym">Physcomitrella patens</name>
    <dbReference type="NCBI Taxonomy" id="3218"/>
    <lineage>
        <taxon>Eukaryota</taxon>
        <taxon>Viridiplantae</taxon>
        <taxon>Streptophyta</taxon>
        <taxon>Embryophyta</taxon>
        <taxon>Bryophyta</taxon>
        <taxon>Bryophytina</taxon>
        <taxon>Bryopsida</taxon>
        <taxon>Funariidae</taxon>
        <taxon>Funariales</taxon>
        <taxon>Funariaceae</taxon>
        <taxon>Physcomitrium</taxon>
    </lineage>
</organism>
<dbReference type="OrthoDB" id="1708823at2759"/>
<dbReference type="EnsemblPlants" id="Pp3c21_6470V3.1">
    <property type="protein sequence ID" value="Pp3c21_6470V3.1"/>
    <property type="gene ID" value="Pp3c21_6470"/>
</dbReference>
<dbReference type="EnsemblPlants" id="Pp3c21_6470V3.2">
    <property type="protein sequence ID" value="Pp3c21_6470V3.2"/>
    <property type="gene ID" value="Pp3c21_6470"/>
</dbReference>
<dbReference type="AlphaFoldDB" id="A9RTI6"/>
<comment type="pathway">
    <text evidence="2">Protein modification; protein sumoylation.</text>
</comment>
<dbReference type="HOGENOM" id="CLU_002556_4_1_1"/>
<protein>
    <recommendedName>
        <fullName evidence="6">Ubiquitin-like 1-activating enzyme E1A</fullName>
    </recommendedName>
</protein>
<dbReference type="GO" id="GO:0005737">
    <property type="term" value="C:cytoplasm"/>
    <property type="evidence" value="ECO:0000318"/>
    <property type="project" value="GO_Central"/>
</dbReference>
<proteinExistence type="inferred from homology"/>
<dbReference type="PANTHER" id="PTHR10953:SF162">
    <property type="entry name" value="SUMO-ACTIVATING ENZYME SUBUNIT 1"/>
    <property type="match status" value="1"/>
</dbReference>
<dbReference type="SUPFAM" id="SSF69572">
    <property type="entry name" value="Activating enzymes of the ubiquitin-like proteins"/>
    <property type="match status" value="1"/>
</dbReference>
<reference evidence="9" key="3">
    <citation type="submission" date="2020-12" db="UniProtKB">
        <authorList>
            <consortium name="EnsemblPlants"/>
        </authorList>
    </citation>
    <scope>IDENTIFICATION</scope>
</reference>
<accession>A9RTI6</accession>
<dbReference type="InterPro" id="IPR035985">
    <property type="entry name" value="Ubiquitin-activating_enz"/>
</dbReference>
<evidence type="ECO:0000313" key="8">
    <source>
        <dbReference type="EMBL" id="PNR31677.1"/>
    </source>
</evidence>
<evidence type="ECO:0000259" key="7">
    <source>
        <dbReference type="Pfam" id="PF00899"/>
    </source>
</evidence>
<keyword evidence="5" id="KW-0539">Nucleus</keyword>
<evidence type="ECO:0000256" key="4">
    <source>
        <dbReference type="ARBA" id="ARBA00022786"/>
    </source>
</evidence>
<keyword evidence="4" id="KW-0833">Ubl conjugation pathway</keyword>
<gene>
    <name evidence="9" type="primary">LOC112274556</name>
    <name evidence="8" type="ORF">PHYPA_025799</name>
</gene>
<name>A9RTI6_PHYPA</name>
<dbReference type="STRING" id="3218.A9RTI6"/>
<dbReference type="Gramene" id="Pp3c21_6470V3.2">
    <property type="protein sequence ID" value="Pp3c21_6470V3.2"/>
    <property type="gene ID" value="Pp3c21_6470"/>
</dbReference>
<dbReference type="Proteomes" id="UP000006727">
    <property type="component" value="Chromosome 21"/>
</dbReference>
<dbReference type="GeneID" id="112274556"/>
<dbReference type="InterPro" id="IPR000011">
    <property type="entry name" value="UBQ/SUMO-activ_enz_E1-like"/>
</dbReference>
<comment type="subcellular location">
    <subcellularLocation>
        <location evidence="1">Nucleus</location>
    </subcellularLocation>
</comment>
<dbReference type="GO" id="GO:0016925">
    <property type="term" value="P:protein sumoylation"/>
    <property type="evidence" value="ECO:0000318"/>
    <property type="project" value="GO_Central"/>
</dbReference>
<dbReference type="Pfam" id="PF00899">
    <property type="entry name" value="ThiF"/>
    <property type="match status" value="1"/>
</dbReference>
<evidence type="ECO:0000313" key="10">
    <source>
        <dbReference type="Proteomes" id="UP000006727"/>
    </source>
</evidence>
<evidence type="ECO:0000313" key="9">
    <source>
        <dbReference type="EnsemblPlants" id="Pp3c21_6470V3.1"/>
    </source>
</evidence>
<evidence type="ECO:0000256" key="3">
    <source>
        <dbReference type="ARBA" id="ARBA00005673"/>
    </source>
</evidence>
<evidence type="ECO:0000256" key="2">
    <source>
        <dbReference type="ARBA" id="ARBA00004718"/>
    </source>
</evidence>
<dbReference type="GO" id="GO:0031510">
    <property type="term" value="C:SUMO activating enzyme complex"/>
    <property type="evidence" value="ECO:0000318"/>
    <property type="project" value="GO_Central"/>
</dbReference>
<dbReference type="InterPro" id="IPR045886">
    <property type="entry name" value="ThiF/MoeB/HesA"/>
</dbReference>
<dbReference type="eggNOG" id="KOG2014">
    <property type="taxonomic scope" value="Eukaryota"/>
</dbReference>
<dbReference type="OMA" id="EFFGQFD"/>
<dbReference type="Gramene" id="Pp3c21_6470V3.1">
    <property type="protein sequence ID" value="Pp3c21_6470V3.1"/>
    <property type="gene ID" value="Pp3c21_6470"/>
</dbReference>
<dbReference type="GO" id="GO:0019948">
    <property type="term" value="F:SUMO activating enzyme activity"/>
    <property type="evidence" value="ECO:0000318"/>
    <property type="project" value="GO_Central"/>
</dbReference>
<keyword evidence="10" id="KW-1185">Reference proteome</keyword>
<evidence type="ECO:0000256" key="6">
    <source>
        <dbReference type="ARBA" id="ARBA00044354"/>
    </source>
</evidence>
<dbReference type="RefSeq" id="XP_024359981.1">
    <property type="nucleotide sequence ID" value="XM_024504213.2"/>
</dbReference>
<dbReference type="PRINTS" id="PR01849">
    <property type="entry name" value="UBIQUITINACT"/>
</dbReference>
<sequence length="324" mass="35423">MDPPTELLTEQEAAVYDRQIRVWGVDAQRKLSKARVLVVGMSGVIAETCKNIVLAGVGSLTLVDDSKLTLEASAANFLIQFDELEGQGITLAEACAASLRDYNPMVQVKAEAGSIQNKPDSFFGNFDAIILGRSSISLRKHVNELCRKQGHRIGFYSVDCRGTCGSLFVDLKSHSYVSKRAKDDKDARHELTYPSLEEALSVPWKSFPKRTSKLLFALRCLEDFEHAEGRQPGHVSSQDLPALLAFWKSACEAQKVAENLVSEPLFQRLLGSGSSELPPVCAILGGIVGQELIKAMSGKGEPLRNYFFFDAADGKGIIEMVAPK</sequence>
<comment type="similarity">
    <text evidence="3">Belongs to the ubiquitin-activating E1 family.</text>
</comment>
<evidence type="ECO:0000256" key="1">
    <source>
        <dbReference type="ARBA" id="ARBA00004123"/>
    </source>
</evidence>
<reference evidence="8 10" key="2">
    <citation type="journal article" date="2018" name="Plant J.">
        <title>The Physcomitrella patens chromosome-scale assembly reveals moss genome structure and evolution.</title>
        <authorList>
            <person name="Lang D."/>
            <person name="Ullrich K.K."/>
            <person name="Murat F."/>
            <person name="Fuchs J."/>
            <person name="Jenkins J."/>
            <person name="Haas F.B."/>
            <person name="Piednoel M."/>
            <person name="Gundlach H."/>
            <person name="Van Bel M."/>
            <person name="Meyberg R."/>
            <person name="Vives C."/>
            <person name="Morata J."/>
            <person name="Symeonidi A."/>
            <person name="Hiss M."/>
            <person name="Muchero W."/>
            <person name="Kamisugi Y."/>
            <person name="Saleh O."/>
            <person name="Blanc G."/>
            <person name="Decker E.L."/>
            <person name="van Gessel N."/>
            <person name="Grimwood J."/>
            <person name="Hayes R.D."/>
            <person name="Graham S.W."/>
            <person name="Gunter L.E."/>
            <person name="McDaniel S.F."/>
            <person name="Hoernstein S.N.W."/>
            <person name="Larsson A."/>
            <person name="Li F.W."/>
            <person name="Perroud P.F."/>
            <person name="Phillips J."/>
            <person name="Ranjan P."/>
            <person name="Rokshar D.S."/>
            <person name="Rothfels C.J."/>
            <person name="Schneider L."/>
            <person name="Shu S."/>
            <person name="Stevenson D.W."/>
            <person name="Thummler F."/>
            <person name="Tillich M."/>
            <person name="Villarreal Aguilar J.C."/>
            <person name="Widiez T."/>
            <person name="Wong G.K."/>
            <person name="Wymore A."/>
            <person name="Zhang Y."/>
            <person name="Zimmer A.D."/>
            <person name="Quatrano R.S."/>
            <person name="Mayer K.F.X."/>
            <person name="Goodstein D."/>
            <person name="Casacuberta J.M."/>
            <person name="Vandepoele K."/>
            <person name="Reski R."/>
            <person name="Cuming A.C."/>
            <person name="Tuskan G.A."/>
            <person name="Maumus F."/>
            <person name="Salse J."/>
            <person name="Schmutz J."/>
            <person name="Rensing S.A."/>
        </authorList>
    </citation>
    <scope>NUCLEOTIDE SEQUENCE [LARGE SCALE GENOMIC DNA]</scope>
    <source>
        <strain evidence="9 10">cv. Gransden 2004</strain>
    </source>
</reference>
<dbReference type="PaxDb" id="3218-PP1S27_330V6.1"/>